<dbReference type="AlphaFoldDB" id="A0A9Q5HRW5"/>
<evidence type="ECO:0000313" key="2">
    <source>
        <dbReference type="EMBL" id="OCB84734.1"/>
    </source>
</evidence>
<feature type="compositionally biased region" description="Polar residues" evidence="1">
    <location>
        <begin position="334"/>
        <end position="358"/>
    </location>
</feature>
<feature type="region of interest" description="Disordered" evidence="1">
    <location>
        <begin position="327"/>
        <end position="358"/>
    </location>
</feature>
<gene>
    <name evidence="2" type="ORF">A7U60_g8258</name>
</gene>
<keyword evidence="3" id="KW-1185">Reference proteome</keyword>
<dbReference type="InterPro" id="IPR018608">
    <property type="entry name" value="Gti1/Pac2"/>
</dbReference>
<dbReference type="Proteomes" id="UP000757232">
    <property type="component" value="Unassembled WGS sequence"/>
</dbReference>
<protein>
    <recommendedName>
        <fullName evidence="4">Gti1/Pac2 family-domain-containing protein</fullName>
    </recommendedName>
</protein>
<sequence>MALTTRLPSARVEPFYGFVETTGDALRLIQAARQGIIPRITRRLNDLERRAMIRSGAIFIFSDEESGIKRWTEGLSWSASRIVGNFLVYREVSDRSNARTVAEGRRAAKRRGNTNELSAAELAEQKLAKALVGCLSDGSGRFKPNGLIKKTITINVDGSDHHLIAYYNQDDVRLGRLLPLTSRLDIMALEISPELLESTKFRIPPIMHEALDGRPRYMWVFPYIYFENCANTPGSCDAEDGDIPRHIGVPLPSLPQVSATLEATLDNEPRSQNSSMYTDLLWTNEAPQPIFNHSYRTRISPSPLSSMSSNLSDDTFGWSSAGDSHGTSYLPHPVNQQYQSGAANQAPQESSNPASTGTFRGTIALVDRQSNSPPNPLPIHGEDLRICARTTEIGHDPSSCSHRSALASRTAPADFMRPIWGLPHYAPSFTTTPTQSRCTQRSTSLPSLCEHGGFNVPPPVSHAHYSPKAVTIEPVLPQADTLALLHALARFPTAA</sequence>
<dbReference type="PANTHER" id="PTHR28027">
    <property type="entry name" value="TRANSCRIPTIONAL REGULATOR MIT1"/>
    <property type="match status" value="1"/>
</dbReference>
<proteinExistence type="predicted"/>
<dbReference type="PANTHER" id="PTHR28027:SF2">
    <property type="entry name" value="TRANSCRIPTIONAL REGULATOR MIT1"/>
    <property type="match status" value="1"/>
</dbReference>
<accession>A0A9Q5HRW5</accession>
<dbReference type="GO" id="GO:0003677">
    <property type="term" value="F:DNA binding"/>
    <property type="evidence" value="ECO:0007669"/>
    <property type="project" value="TreeGrafter"/>
</dbReference>
<organism evidence="2 3">
    <name type="scientific">Sanghuangporus baumii</name>
    <name type="common">Phellinus baumii</name>
    <dbReference type="NCBI Taxonomy" id="108892"/>
    <lineage>
        <taxon>Eukaryota</taxon>
        <taxon>Fungi</taxon>
        <taxon>Dikarya</taxon>
        <taxon>Basidiomycota</taxon>
        <taxon>Agaricomycotina</taxon>
        <taxon>Agaricomycetes</taxon>
        <taxon>Hymenochaetales</taxon>
        <taxon>Hymenochaetaceae</taxon>
        <taxon>Sanghuangporus</taxon>
    </lineage>
</organism>
<reference evidence="2" key="1">
    <citation type="submission" date="2016-06" db="EMBL/GenBank/DDBJ databases">
        <title>Draft Genome sequence of the fungus Inonotus baumii.</title>
        <authorList>
            <person name="Zhu H."/>
            <person name="Lin W."/>
        </authorList>
    </citation>
    <scope>NUCLEOTIDE SEQUENCE</scope>
    <source>
        <strain evidence="2">821</strain>
    </source>
</reference>
<evidence type="ECO:0008006" key="4">
    <source>
        <dbReference type="Google" id="ProtNLM"/>
    </source>
</evidence>
<evidence type="ECO:0000313" key="3">
    <source>
        <dbReference type="Proteomes" id="UP000757232"/>
    </source>
</evidence>
<comment type="caution">
    <text evidence="2">The sequence shown here is derived from an EMBL/GenBank/DDBJ whole genome shotgun (WGS) entry which is preliminary data.</text>
</comment>
<dbReference type="EMBL" id="LNZH02000214">
    <property type="protein sequence ID" value="OCB84734.1"/>
    <property type="molecule type" value="Genomic_DNA"/>
</dbReference>
<dbReference type="OrthoDB" id="5572844at2759"/>
<dbReference type="Pfam" id="PF09729">
    <property type="entry name" value="Gti1_Pac2"/>
    <property type="match status" value="1"/>
</dbReference>
<name>A0A9Q5HRW5_SANBA</name>
<evidence type="ECO:0000256" key="1">
    <source>
        <dbReference type="SAM" id="MobiDB-lite"/>
    </source>
</evidence>